<comment type="caution">
    <text evidence="2">The sequence shown here is derived from an EMBL/GenBank/DDBJ whole genome shotgun (WGS) entry which is preliminary data.</text>
</comment>
<sequence length="206" mass="23488">MGKCTLDEIVPETPDELEGEADGTWEEPRAATCESSEKEASNTLEMDGPKKPDLLEDEADLPSVDQLVGVLRHLLQAASNTKPRVQTWLDLAHQQFEGAAKRLPNLTLMKNDLNKLVGQYTVKDAEAGENLLSKWTQKLTGAKHKEMNPQNEYKTFMFNQAAYSTEETSKLRKLFCRRLPQFLHRIMNNDDRLKRIMTIRAQMEVV</sequence>
<evidence type="ECO:0000313" key="2">
    <source>
        <dbReference type="EMBL" id="OWZ12891.1"/>
    </source>
</evidence>
<dbReference type="EMBL" id="NBNE01001725">
    <property type="protein sequence ID" value="OWZ12891.1"/>
    <property type="molecule type" value="Genomic_DNA"/>
</dbReference>
<evidence type="ECO:0000313" key="3">
    <source>
        <dbReference type="Proteomes" id="UP000198211"/>
    </source>
</evidence>
<dbReference type="AlphaFoldDB" id="A0A225W562"/>
<evidence type="ECO:0000256" key="1">
    <source>
        <dbReference type="SAM" id="MobiDB-lite"/>
    </source>
</evidence>
<feature type="compositionally biased region" description="Acidic residues" evidence="1">
    <location>
        <begin position="9"/>
        <end position="25"/>
    </location>
</feature>
<organism evidence="2 3">
    <name type="scientific">Phytophthora megakarya</name>
    <dbReference type="NCBI Taxonomy" id="4795"/>
    <lineage>
        <taxon>Eukaryota</taxon>
        <taxon>Sar</taxon>
        <taxon>Stramenopiles</taxon>
        <taxon>Oomycota</taxon>
        <taxon>Peronosporomycetes</taxon>
        <taxon>Peronosporales</taxon>
        <taxon>Peronosporaceae</taxon>
        <taxon>Phytophthora</taxon>
    </lineage>
</organism>
<dbReference type="Proteomes" id="UP000198211">
    <property type="component" value="Unassembled WGS sequence"/>
</dbReference>
<name>A0A225W562_9STRA</name>
<proteinExistence type="predicted"/>
<protein>
    <submittedName>
        <fullName evidence="2">Uncharacterized protein</fullName>
    </submittedName>
</protein>
<feature type="region of interest" description="Disordered" evidence="1">
    <location>
        <begin position="1"/>
        <end position="53"/>
    </location>
</feature>
<reference evidence="3" key="1">
    <citation type="submission" date="2017-03" db="EMBL/GenBank/DDBJ databases">
        <title>Phytopthora megakarya and P. palmivora, two closely related causual agents of cacao black pod achieved similar genome size and gene model numbers by different mechanisms.</title>
        <authorList>
            <person name="Ali S."/>
            <person name="Shao J."/>
            <person name="Larry D.J."/>
            <person name="Kronmiller B."/>
            <person name="Shen D."/>
            <person name="Strem M.D."/>
            <person name="Melnick R.L."/>
            <person name="Guiltinan M.J."/>
            <person name="Tyler B.M."/>
            <person name="Meinhardt L.W."/>
            <person name="Bailey B.A."/>
        </authorList>
    </citation>
    <scope>NUCLEOTIDE SEQUENCE [LARGE SCALE GENOMIC DNA]</scope>
    <source>
        <strain evidence="3">zdho120</strain>
    </source>
</reference>
<accession>A0A225W562</accession>
<keyword evidence="3" id="KW-1185">Reference proteome</keyword>
<gene>
    <name evidence="2" type="ORF">PHMEG_00013871</name>
</gene>